<evidence type="ECO:0000313" key="2">
    <source>
        <dbReference type="EMBL" id="KOG88270.1"/>
    </source>
</evidence>
<reference evidence="2 3" key="1">
    <citation type="submission" date="2015-07" db="EMBL/GenBank/DDBJ databases">
        <authorList>
            <person name="Ju K.-S."/>
            <person name="Doroghazi J.R."/>
            <person name="Metcalf W.W."/>
        </authorList>
    </citation>
    <scope>NUCLEOTIDE SEQUENCE [LARGE SCALE GENOMIC DNA]</scope>
    <source>
        <strain evidence="2 3">NRRL B-3589</strain>
    </source>
</reference>
<comment type="caution">
    <text evidence="2">The sequence shown here is derived from an EMBL/GenBank/DDBJ whole genome shotgun (WGS) entry which is preliminary data.</text>
</comment>
<feature type="transmembrane region" description="Helical" evidence="1">
    <location>
        <begin position="146"/>
        <end position="169"/>
    </location>
</feature>
<sequence>MNYLRNFAPWFVYAGVSLIGWQWGALAALICSVYLLLKDRRAGVEAGAQILDFGTIVFVLGMTVVAFADPHSSLHDHDSALSTAWLALIGWASLALRSPFTQGIARRNAPKEVWNSPHFIRVNTVITTVWTVSFTLSAAAEFTCSALGAGSALQICCKVAGFVVPAVFTGRHVKKVRARAAERLPAMEAAGPAGAPAPAQPLTYAKP</sequence>
<feature type="transmembrane region" description="Helical" evidence="1">
    <location>
        <begin position="119"/>
        <end position="140"/>
    </location>
</feature>
<name>A0ABR5J4E2_9ACTN</name>
<evidence type="ECO:0000313" key="3">
    <source>
        <dbReference type="Proteomes" id="UP000037020"/>
    </source>
</evidence>
<keyword evidence="1" id="KW-0812">Transmembrane</keyword>
<proteinExistence type="predicted"/>
<gene>
    <name evidence="2" type="ORF">ADK38_20715</name>
</gene>
<evidence type="ECO:0000256" key="1">
    <source>
        <dbReference type="SAM" id="Phobius"/>
    </source>
</evidence>
<feature type="transmembrane region" description="Helical" evidence="1">
    <location>
        <begin position="12"/>
        <end position="37"/>
    </location>
</feature>
<dbReference type="Proteomes" id="UP000037020">
    <property type="component" value="Unassembled WGS sequence"/>
</dbReference>
<dbReference type="EMBL" id="LGUT01001763">
    <property type="protein sequence ID" value="KOG88270.1"/>
    <property type="molecule type" value="Genomic_DNA"/>
</dbReference>
<keyword evidence="3" id="KW-1185">Reference proteome</keyword>
<feature type="transmembrane region" description="Helical" evidence="1">
    <location>
        <begin position="49"/>
        <end position="68"/>
    </location>
</feature>
<keyword evidence="1" id="KW-0472">Membrane</keyword>
<evidence type="ECO:0008006" key="4">
    <source>
        <dbReference type="Google" id="ProtNLM"/>
    </source>
</evidence>
<feature type="transmembrane region" description="Helical" evidence="1">
    <location>
        <begin position="80"/>
        <end position="98"/>
    </location>
</feature>
<keyword evidence="1" id="KW-1133">Transmembrane helix</keyword>
<organism evidence="2 3">
    <name type="scientific">Streptomyces varsoviensis</name>
    <dbReference type="NCBI Taxonomy" id="67373"/>
    <lineage>
        <taxon>Bacteria</taxon>
        <taxon>Bacillati</taxon>
        <taxon>Actinomycetota</taxon>
        <taxon>Actinomycetes</taxon>
        <taxon>Kitasatosporales</taxon>
        <taxon>Streptomycetaceae</taxon>
        <taxon>Streptomyces</taxon>
    </lineage>
</organism>
<protein>
    <recommendedName>
        <fullName evidence="4">Integral membrane protein</fullName>
    </recommendedName>
</protein>
<accession>A0ABR5J4E2</accession>